<accession>A0ABT0Q5X4</accession>
<keyword evidence="2" id="KW-0964">Secreted</keyword>
<proteinExistence type="predicted"/>
<dbReference type="InterPro" id="IPR035940">
    <property type="entry name" value="CAP_sf"/>
</dbReference>
<dbReference type="PANTHER" id="PTHR38340:SF1">
    <property type="entry name" value="S-LAYER PROTEIN"/>
    <property type="match status" value="1"/>
</dbReference>
<feature type="region of interest" description="Disordered" evidence="3">
    <location>
        <begin position="175"/>
        <end position="251"/>
    </location>
</feature>
<evidence type="ECO:0000313" key="6">
    <source>
        <dbReference type="Proteomes" id="UP001203880"/>
    </source>
</evidence>
<evidence type="ECO:0000259" key="4">
    <source>
        <dbReference type="Pfam" id="PF00188"/>
    </source>
</evidence>
<evidence type="ECO:0000313" key="5">
    <source>
        <dbReference type="EMBL" id="MCL6285243.1"/>
    </source>
</evidence>
<dbReference type="InterPro" id="IPR001343">
    <property type="entry name" value="Hemolysn_Ca-bd"/>
</dbReference>
<feature type="compositionally biased region" description="Gly residues" evidence="3">
    <location>
        <begin position="289"/>
        <end position="303"/>
    </location>
</feature>
<evidence type="ECO:0000256" key="3">
    <source>
        <dbReference type="SAM" id="MobiDB-lite"/>
    </source>
</evidence>
<dbReference type="SUPFAM" id="SSF51120">
    <property type="entry name" value="beta-Roll"/>
    <property type="match status" value="2"/>
</dbReference>
<dbReference type="Proteomes" id="UP001203880">
    <property type="component" value="Unassembled WGS sequence"/>
</dbReference>
<feature type="region of interest" description="Disordered" evidence="3">
    <location>
        <begin position="282"/>
        <end position="315"/>
    </location>
</feature>
<dbReference type="SUPFAM" id="SSF55797">
    <property type="entry name" value="PR-1-like"/>
    <property type="match status" value="1"/>
</dbReference>
<dbReference type="PRINTS" id="PR00313">
    <property type="entry name" value="CABNDNGRPT"/>
</dbReference>
<dbReference type="PANTHER" id="PTHR38340">
    <property type="entry name" value="S-LAYER PROTEIN"/>
    <property type="match status" value="1"/>
</dbReference>
<dbReference type="CDD" id="cd05379">
    <property type="entry name" value="CAP_bacterial"/>
    <property type="match status" value="1"/>
</dbReference>
<dbReference type="InterPro" id="IPR018511">
    <property type="entry name" value="Hemolysin-typ_Ca-bd_CS"/>
</dbReference>
<dbReference type="InterPro" id="IPR014044">
    <property type="entry name" value="CAP_dom"/>
</dbReference>
<dbReference type="EMBL" id="JAMFMB010000025">
    <property type="protein sequence ID" value="MCL6285243.1"/>
    <property type="molecule type" value="Genomic_DNA"/>
</dbReference>
<dbReference type="InterPro" id="IPR011049">
    <property type="entry name" value="Serralysin-like_metalloprot_C"/>
</dbReference>
<feature type="domain" description="SCP" evidence="4">
    <location>
        <begin position="12"/>
        <end position="142"/>
    </location>
</feature>
<reference evidence="5" key="1">
    <citation type="submission" date="2022-05" db="EMBL/GenBank/DDBJ databases">
        <authorList>
            <person name="Park J.-S."/>
        </authorList>
    </citation>
    <scope>NUCLEOTIDE SEQUENCE</scope>
    <source>
        <strain evidence="5">2012CJ41-6</strain>
    </source>
</reference>
<dbReference type="Pfam" id="PF00353">
    <property type="entry name" value="HemolysinCabind"/>
    <property type="match status" value="3"/>
</dbReference>
<dbReference type="PROSITE" id="PS00330">
    <property type="entry name" value="HEMOLYSIN_CALCIUM"/>
    <property type="match status" value="2"/>
</dbReference>
<feature type="region of interest" description="Disordered" evidence="3">
    <location>
        <begin position="148"/>
        <end position="167"/>
    </location>
</feature>
<protein>
    <submittedName>
        <fullName evidence="5">CAP domain-containing protein</fullName>
    </submittedName>
</protein>
<gene>
    <name evidence="5" type="ORF">M3P21_17070</name>
</gene>
<dbReference type="RefSeq" id="WP_249711842.1">
    <property type="nucleotide sequence ID" value="NZ_JAMFMB010000025.1"/>
</dbReference>
<comment type="caution">
    <text evidence="5">The sequence shown here is derived from an EMBL/GenBank/DDBJ whole genome shotgun (WGS) entry which is preliminary data.</text>
</comment>
<organism evidence="5 6">
    <name type="scientific">Ruegeria spongiae</name>
    <dbReference type="NCBI Taxonomy" id="2942209"/>
    <lineage>
        <taxon>Bacteria</taxon>
        <taxon>Pseudomonadati</taxon>
        <taxon>Pseudomonadota</taxon>
        <taxon>Alphaproteobacteria</taxon>
        <taxon>Rhodobacterales</taxon>
        <taxon>Roseobacteraceae</taxon>
        <taxon>Ruegeria</taxon>
    </lineage>
</organism>
<dbReference type="Gene3D" id="3.40.33.10">
    <property type="entry name" value="CAP"/>
    <property type="match status" value="1"/>
</dbReference>
<keyword evidence="6" id="KW-1185">Reference proteome</keyword>
<comment type="subcellular location">
    <subcellularLocation>
        <location evidence="1">Secreted</location>
    </subcellularLocation>
</comment>
<dbReference type="InterPro" id="IPR050557">
    <property type="entry name" value="RTX_toxin/Mannuronan_C5-epim"/>
</dbReference>
<dbReference type="Gene3D" id="2.150.10.10">
    <property type="entry name" value="Serralysin-like metalloprotease, C-terminal"/>
    <property type="match status" value="3"/>
</dbReference>
<evidence type="ECO:0000256" key="2">
    <source>
        <dbReference type="ARBA" id="ARBA00022525"/>
    </source>
</evidence>
<dbReference type="Pfam" id="PF00188">
    <property type="entry name" value="CAP"/>
    <property type="match status" value="1"/>
</dbReference>
<evidence type="ECO:0000256" key="1">
    <source>
        <dbReference type="ARBA" id="ARBA00004613"/>
    </source>
</evidence>
<sequence>MSQADSFERLMLDLINQERAKAGVDPLKLELRLNDSAEDYSEDMLEQDFFSHTGQDGSDPGDRMREAGFQFSGSWTWGENIAWQSERGATGIADDVANLHQGLMNSPGHRANILNPNFEVIGIGIERGNYNGWDAVMVTQNFARTGAPLQLDNGNGGGGGDPTPLPPQDLVLYGNGGANTLTGRTGDDRLFGQGGNDTLTGNEGADTLKAGSGSDQLRGGSGNDEADGGTGNDKLWGGNGSDNLLGRSGNDKFWGGNGSDRLWGGNGNDTIHGGNGNDTIYAGNDNDSIGGGADNDDLGGGNGNDTLNGGTGDDKLRGGAGADRLIFSTGDDRAFGFGGADVVDLSNVATIKNFADLQANHLSGGANAVINDGLGNTLTLVSVNVATLDAGDFIF</sequence>
<name>A0ABT0Q5X4_9RHOB</name>